<keyword evidence="11" id="KW-1185">Reference proteome</keyword>
<evidence type="ECO:0000256" key="1">
    <source>
        <dbReference type="ARBA" id="ARBA00011926"/>
    </source>
</evidence>
<accession>A0A8J4FG61</accession>
<feature type="compositionally biased region" description="Gly residues" evidence="8">
    <location>
        <begin position="442"/>
        <end position="469"/>
    </location>
</feature>
<keyword evidence="6" id="KW-0507">mRNA processing</keyword>
<dbReference type="SUPFAM" id="SSF53335">
    <property type="entry name" value="S-adenosyl-L-methionine-dependent methyltransferases"/>
    <property type="match status" value="1"/>
</dbReference>
<dbReference type="GO" id="GO:0003723">
    <property type="term" value="F:RNA binding"/>
    <property type="evidence" value="ECO:0007669"/>
    <property type="project" value="UniProtKB-KW"/>
</dbReference>
<dbReference type="Proteomes" id="UP000747110">
    <property type="component" value="Unassembled WGS sequence"/>
</dbReference>
<dbReference type="CDD" id="cd02440">
    <property type="entry name" value="AdoMet_MTases"/>
    <property type="match status" value="1"/>
</dbReference>
<dbReference type="GO" id="GO:0005634">
    <property type="term" value="C:nucleus"/>
    <property type="evidence" value="ECO:0007669"/>
    <property type="project" value="TreeGrafter"/>
</dbReference>
<evidence type="ECO:0000256" key="4">
    <source>
        <dbReference type="ARBA" id="ARBA00022691"/>
    </source>
</evidence>
<evidence type="ECO:0000256" key="7">
    <source>
        <dbReference type="ARBA" id="ARBA00044712"/>
    </source>
</evidence>
<keyword evidence="3" id="KW-0808">Transferase</keyword>
<proteinExistence type="predicted"/>
<dbReference type="GO" id="GO:0004482">
    <property type="term" value="F:mRNA 5'-cap (guanine-N7-)-methyltransferase activity"/>
    <property type="evidence" value="ECO:0007669"/>
    <property type="project" value="UniProtKB-EC"/>
</dbReference>
<dbReference type="PROSITE" id="PS51562">
    <property type="entry name" value="RNA_CAP0_MT"/>
    <property type="match status" value="1"/>
</dbReference>
<evidence type="ECO:0000256" key="2">
    <source>
        <dbReference type="ARBA" id="ARBA00022603"/>
    </source>
</evidence>
<gene>
    <name evidence="10" type="ORF">Vretifemale_4828</name>
</gene>
<dbReference type="Gene3D" id="3.40.50.150">
    <property type="entry name" value="Vaccinia Virus protein VP39"/>
    <property type="match status" value="1"/>
</dbReference>
<feature type="domain" description="MRNA cap 0 methyltransferase" evidence="9">
    <location>
        <begin position="90"/>
        <end position="380"/>
    </location>
</feature>
<dbReference type="AlphaFoldDB" id="A0A8J4FG61"/>
<dbReference type="InterPro" id="IPR004971">
    <property type="entry name" value="mRNA_G-N7_MeTrfase_dom"/>
</dbReference>
<sequence>IENAYFHASLQEYLGCLQQDRFRQVNGTQFLCGKLSIEAKFLTAAARNGDAMADGGAGGSGIWEQTRRHYNSHVKENFSTREALQQRSEGPARELKDFHNHVKRQLIMRFAYKQDRVLDLCCGRGGDLQKWRDAQIGYVRGLDISEREVEEAQRRYSELQLKRRGPGANIVCEFAAVDWLGHQLFEDEKAGPASYGVVTCMFALHYFFASEASLKTFLHNVSANLRHGGYFIATFTSGPRVIRLLEGRPEFRSPMLRLARRWKDPKRPPAFGAGYICDIADTVTASVDGTSEGSLEYLVDLPTLQRVAAGVGLIPVLDYMDPILATCFRDEDIDAPFKHFKPFFLHSLQLDQIEGKPPPQPPSSLEKASSLFAACVLQKVNSPHDVTVPMAPECSFMQNKLPMKRGPMGHGPMDYMGPGGHGQPPPGMPPYPGPHGPYRDGPYGGGQHGYGIGGPPQVHGGGPPQGYGGMPPQHGGPPSFGGPGGPDGRKRGTGGPPGRGRFHGGPQQG</sequence>
<keyword evidence="4" id="KW-0949">S-adenosyl-L-methionine</keyword>
<evidence type="ECO:0000256" key="3">
    <source>
        <dbReference type="ARBA" id="ARBA00022679"/>
    </source>
</evidence>
<evidence type="ECO:0000256" key="5">
    <source>
        <dbReference type="ARBA" id="ARBA00022884"/>
    </source>
</evidence>
<evidence type="ECO:0000256" key="8">
    <source>
        <dbReference type="SAM" id="MobiDB-lite"/>
    </source>
</evidence>
<dbReference type="PANTHER" id="PTHR12189:SF2">
    <property type="entry name" value="MRNA CAP GUANINE-N7 METHYLTRANSFERASE"/>
    <property type="match status" value="1"/>
</dbReference>
<feature type="non-terminal residue" evidence="10">
    <location>
        <position position="509"/>
    </location>
</feature>
<reference evidence="10" key="1">
    <citation type="journal article" date="2021" name="Proc. Natl. Acad. Sci. U.S.A.">
        <title>Three genomes in the algal genus Volvox reveal the fate of a haploid sex-determining region after a transition to homothallism.</title>
        <authorList>
            <person name="Yamamoto K."/>
            <person name="Hamaji T."/>
            <person name="Kawai-Toyooka H."/>
            <person name="Matsuzaki R."/>
            <person name="Takahashi F."/>
            <person name="Nishimura Y."/>
            <person name="Kawachi M."/>
            <person name="Noguchi H."/>
            <person name="Minakuchi Y."/>
            <person name="Umen J.G."/>
            <person name="Toyoda A."/>
            <person name="Nozaki H."/>
        </authorList>
    </citation>
    <scope>NUCLEOTIDE SEQUENCE</scope>
    <source>
        <strain evidence="10">NIES-3786</strain>
    </source>
</reference>
<name>A0A8J4FG61_9CHLO</name>
<evidence type="ECO:0000259" key="9">
    <source>
        <dbReference type="PROSITE" id="PS51562"/>
    </source>
</evidence>
<feature type="region of interest" description="Disordered" evidence="8">
    <location>
        <begin position="407"/>
        <end position="509"/>
    </location>
</feature>
<keyword evidence="5" id="KW-0694">RNA-binding</keyword>
<dbReference type="EC" id="2.1.1.56" evidence="1"/>
<comment type="catalytic activity">
    <reaction evidence="7">
        <text>a 5'-end (5'-triphosphoguanosine)-ribonucleoside in mRNA + S-adenosyl-L-methionine = a 5'-end (N(7)-methyl 5'-triphosphoguanosine)-ribonucleoside in mRNA + S-adenosyl-L-homocysteine</text>
        <dbReference type="Rhea" id="RHEA:67008"/>
        <dbReference type="Rhea" id="RHEA-COMP:17166"/>
        <dbReference type="Rhea" id="RHEA-COMP:17167"/>
        <dbReference type="ChEBI" id="CHEBI:57856"/>
        <dbReference type="ChEBI" id="CHEBI:59789"/>
        <dbReference type="ChEBI" id="CHEBI:156461"/>
        <dbReference type="ChEBI" id="CHEBI:167617"/>
        <dbReference type="EC" id="2.1.1.56"/>
    </reaction>
</comment>
<evidence type="ECO:0000313" key="11">
    <source>
        <dbReference type="Proteomes" id="UP000747110"/>
    </source>
</evidence>
<dbReference type="OrthoDB" id="10248867at2759"/>
<keyword evidence="6" id="KW-0506">mRNA capping</keyword>
<keyword evidence="2" id="KW-0489">Methyltransferase</keyword>
<dbReference type="PANTHER" id="PTHR12189">
    <property type="entry name" value="MRNA GUANINE-7- METHYLTRANSFERASE"/>
    <property type="match status" value="1"/>
</dbReference>
<dbReference type="EMBL" id="BNCP01000006">
    <property type="protein sequence ID" value="GIL74981.1"/>
    <property type="molecule type" value="Genomic_DNA"/>
</dbReference>
<dbReference type="InterPro" id="IPR029063">
    <property type="entry name" value="SAM-dependent_MTases_sf"/>
</dbReference>
<protein>
    <recommendedName>
        <fullName evidence="1">mRNA (guanine-N(7))-methyltransferase</fullName>
        <ecNumber evidence="1">2.1.1.56</ecNumber>
    </recommendedName>
</protein>
<feature type="compositionally biased region" description="Pro residues" evidence="8">
    <location>
        <begin position="423"/>
        <end position="435"/>
    </location>
</feature>
<organism evidence="10 11">
    <name type="scientific">Volvox reticuliferus</name>
    <dbReference type="NCBI Taxonomy" id="1737510"/>
    <lineage>
        <taxon>Eukaryota</taxon>
        <taxon>Viridiplantae</taxon>
        <taxon>Chlorophyta</taxon>
        <taxon>core chlorophytes</taxon>
        <taxon>Chlorophyceae</taxon>
        <taxon>CS clade</taxon>
        <taxon>Chlamydomonadales</taxon>
        <taxon>Volvocaceae</taxon>
        <taxon>Volvox</taxon>
    </lineage>
</organism>
<dbReference type="Pfam" id="PF03291">
    <property type="entry name" value="mRNA_G-N7_MeTrfase"/>
    <property type="match status" value="1"/>
</dbReference>
<evidence type="ECO:0000256" key="6">
    <source>
        <dbReference type="ARBA" id="ARBA00023042"/>
    </source>
</evidence>
<evidence type="ECO:0000313" key="10">
    <source>
        <dbReference type="EMBL" id="GIL74981.1"/>
    </source>
</evidence>
<comment type="caution">
    <text evidence="10">The sequence shown here is derived from an EMBL/GenBank/DDBJ whole genome shotgun (WGS) entry which is preliminary data.</text>
</comment>
<dbReference type="InterPro" id="IPR039753">
    <property type="entry name" value="RG7MT1"/>
</dbReference>